<protein>
    <submittedName>
        <fullName evidence="1">Uncharacterized protein</fullName>
    </submittedName>
</protein>
<dbReference type="AlphaFoldDB" id="A0A1M6NB52"/>
<name>A0A1M6NB52_9BRAD</name>
<dbReference type="OrthoDB" id="8247989at2"/>
<dbReference type="EMBL" id="LT670844">
    <property type="protein sequence ID" value="SHJ92766.1"/>
    <property type="molecule type" value="Genomic_DNA"/>
</dbReference>
<sequence>MYSKKQFAALEAMCRELAALARKEMEYSLMEYWLAEAEEWKQFRQSDPFKERIANRSNDLAETSNA</sequence>
<gene>
    <name evidence="1" type="ORF">SAMN05444159_1929</name>
</gene>
<dbReference type="RefSeq" id="WP_154071227.1">
    <property type="nucleotide sequence ID" value="NZ_LT670844.1"/>
</dbReference>
<evidence type="ECO:0000313" key="2">
    <source>
        <dbReference type="Proteomes" id="UP000189935"/>
    </source>
</evidence>
<dbReference type="Proteomes" id="UP000189935">
    <property type="component" value="Chromosome I"/>
</dbReference>
<evidence type="ECO:0000313" key="1">
    <source>
        <dbReference type="EMBL" id="SHJ92766.1"/>
    </source>
</evidence>
<reference evidence="1 2" key="1">
    <citation type="submission" date="2016-11" db="EMBL/GenBank/DDBJ databases">
        <authorList>
            <person name="Jaros S."/>
            <person name="Januszkiewicz K."/>
            <person name="Wedrychowicz H."/>
        </authorList>
    </citation>
    <scope>NUCLEOTIDE SEQUENCE [LARGE SCALE GENOMIC DNA]</scope>
    <source>
        <strain evidence="1 2">GAS499</strain>
    </source>
</reference>
<organism evidence="1 2">
    <name type="scientific">Bradyrhizobium lablabi</name>
    <dbReference type="NCBI Taxonomy" id="722472"/>
    <lineage>
        <taxon>Bacteria</taxon>
        <taxon>Pseudomonadati</taxon>
        <taxon>Pseudomonadota</taxon>
        <taxon>Alphaproteobacteria</taxon>
        <taxon>Hyphomicrobiales</taxon>
        <taxon>Nitrobacteraceae</taxon>
        <taxon>Bradyrhizobium</taxon>
    </lineage>
</organism>
<proteinExistence type="predicted"/>
<accession>A0A1M6NB52</accession>